<dbReference type="OMA" id="CDGHSCP"/>
<keyword evidence="3" id="KW-0064">Aspartyl protease</keyword>
<keyword evidence="8" id="KW-0732">Signal</keyword>
<dbReference type="PRINTS" id="PR00792">
    <property type="entry name" value="PEPSIN"/>
</dbReference>
<feature type="compositionally biased region" description="Low complexity" evidence="7">
    <location>
        <begin position="255"/>
        <end position="284"/>
    </location>
</feature>
<keyword evidence="11" id="KW-1185">Reference proteome</keyword>
<reference evidence="11" key="1">
    <citation type="journal article" date="2013" name="Science">
        <title>The Amborella genome and the evolution of flowering plants.</title>
        <authorList>
            <consortium name="Amborella Genome Project"/>
        </authorList>
    </citation>
    <scope>NUCLEOTIDE SEQUENCE [LARGE SCALE GENOMIC DNA]</scope>
</reference>
<feature type="chain" id="PRO_5004806962" description="Peptidase A1 domain-containing protein" evidence="8">
    <location>
        <begin position="22"/>
        <end position="535"/>
    </location>
</feature>
<feature type="signal peptide" evidence="8">
    <location>
        <begin position="1"/>
        <end position="21"/>
    </location>
</feature>
<dbReference type="Pfam" id="PF14541">
    <property type="entry name" value="TAXi_C"/>
    <property type="match status" value="1"/>
</dbReference>
<dbReference type="Proteomes" id="UP000017836">
    <property type="component" value="Unassembled WGS sequence"/>
</dbReference>
<evidence type="ECO:0000256" key="4">
    <source>
        <dbReference type="ARBA" id="ARBA00022801"/>
    </source>
</evidence>
<feature type="active site" evidence="6">
    <location>
        <position position="409"/>
    </location>
</feature>
<keyword evidence="4" id="KW-0378">Hydrolase</keyword>
<evidence type="ECO:0000313" key="10">
    <source>
        <dbReference type="EMBL" id="ERM98219.1"/>
    </source>
</evidence>
<dbReference type="Gramene" id="ERM98219">
    <property type="protein sequence ID" value="ERM98219"/>
    <property type="gene ID" value="AMTR_s00095p00149630"/>
</dbReference>
<organism evidence="10 11">
    <name type="scientific">Amborella trichopoda</name>
    <dbReference type="NCBI Taxonomy" id="13333"/>
    <lineage>
        <taxon>Eukaryota</taxon>
        <taxon>Viridiplantae</taxon>
        <taxon>Streptophyta</taxon>
        <taxon>Embryophyta</taxon>
        <taxon>Tracheophyta</taxon>
        <taxon>Spermatophyta</taxon>
        <taxon>Magnoliopsida</taxon>
        <taxon>Amborellales</taxon>
        <taxon>Amborellaceae</taxon>
        <taxon>Amborella</taxon>
    </lineage>
</organism>
<dbReference type="EMBL" id="KI395483">
    <property type="protein sequence ID" value="ERM98219.1"/>
    <property type="molecule type" value="Genomic_DNA"/>
</dbReference>
<feature type="active site" evidence="6">
    <location>
        <position position="111"/>
    </location>
</feature>
<dbReference type="InterPro" id="IPR034161">
    <property type="entry name" value="Pepsin-like_plant"/>
</dbReference>
<feature type="region of interest" description="Disordered" evidence="7">
    <location>
        <begin position="239"/>
        <end position="284"/>
    </location>
</feature>
<dbReference type="Gene3D" id="2.40.70.10">
    <property type="entry name" value="Acid Proteases"/>
    <property type="match status" value="3"/>
</dbReference>
<keyword evidence="5" id="KW-0325">Glycoprotein</keyword>
<dbReference type="AlphaFoldDB" id="W1NU95"/>
<evidence type="ECO:0000313" key="11">
    <source>
        <dbReference type="Proteomes" id="UP000017836"/>
    </source>
</evidence>
<evidence type="ECO:0000256" key="3">
    <source>
        <dbReference type="ARBA" id="ARBA00022750"/>
    </source>
</evidence>
<dbReference type="GO" id="GO:0005576">
    <property type="term" value="C:extracellular region"/>
    <property type="evidence" value="ECO:0000318"/>
    <property type="project" value="GO_Central"/>
</dbReference>
<dbReference type="FunFam" id="2.40.70.10:FF:000033">
    <property type="entry name" value="Aspartyl protease family protein"/>
    <property type="match status" value="1"/>
</dbReference>
<dbReference type="SUPFAM" id="SSF50630">
    <property type="entry name" value="Acid proteases"/>
    <property type="match status" value="2"/>
</dbReference>
<dbReference type="InterPro" id="IPR021109">
    <property type="entry name" value="Peptidase_aspartic_dom_sf"/>
</dbReference>
<protein>
    <recommendedName>
        <fullName evidence="9">Peptidase A1 domain-containing protein</fullName>
    </recommendedName>
</protein>
<dbReference type="HOGENOM" id="CLU_005738_1_3_1"/>
<evidence type="ECO:0000256" key="5">
    <source>
        <dbReference type="ARBA" id="ARBA00023180"/>
    </source>
</evidence>
<feature type="compositionally biased region" description="Polar residues" evidence="7">
    <location>
        <begin position="239"/>
        <end position="254"/>
    </location>
</feature>
<dbReference type="PANTHER" id="PTHR47967:SF128">
    <property type="entry name" value="ASPARTIC PROTEINASE CDR1-LIKE"/>
    <property type="match status" value="1"/>
</dbReference>
<dbReference type="PANTHER" id="PTHR47967">
    <property type="entry name" value="OS07G0603500 PROTEIN-RELATED"/>
    <property type="match status" value="1"/>
</dbReference>
<feature type="domain" description="Peptidase A1" evidence="9">
    <location>
        <begin position="93"/>
        <end position="528"/>
    </location>
</feature>
<evidence type="ECO:0000256" key="2">
    <source>
        <dbReference type="ARBA" id="ARBA00022670"/>
    </source>
</evidence>
<comment type="similarity">
    <text evidence="1">Belongs to the peptidase A1 family.</text>
</comment>
<dbReference type="CDD" id="cd05476">
    <property type="entry name" value="pepsin_A_like_plant"/>
    <property type="match status" value="1"/>
</dbReference>
<gene>
    <name evidence="10" type="ORF">AMTR_s00095p00149630</name>
</gene>
<proteinExistence type="inferred from homology"/>
<dbReference type="InterPro" id="IPR051708">
    <property type="entry name" value="Plant_Aspart_Prot_A1"/>
</dbReference>
<dbReference type="GO" id="GO:0004190">
    <property type="term" value="F:aspartic-type endopeptidase activity"/>
    <property type="evidence" value="ECO:0000318"/>
    <property type="project" value="GO_Central"/>
</dbReference>
<dbReference type="GO" id="GO:0006508">
    <property type="term" value="P:proteolysis"/>
    <property type="evidence" value="ECO:0007669"/>
    <property type="project" value="UniProtKB-KW"/>
</dbReference>
<dbReference type="Pfam" id="PF14543">
    <property type="entry name" value="TAXi_N"/>
    <property type="match status" value="2"/>
</dbReference>
<sequence>MAYQGVFSLSFLLLTLPFSLSNPSPNPTSFRVDLHHRDSVHSPLHNPSASSYALRKLAIERSISRHNALQWAISGKYSPSDLKTEVKEIPGEYLMKITIGTPPQPFWLTLDTGSDLLWTQCEPCVVCFERDGENFNPENSCTYVALDHTAPLCHAFHPVAPTQNPCPYYILYTDQSQSTGVLATESFTFETSRVDATTTNPLSTAYRISANTGYNSSASANPLSSPCKTNTNACYNSSATTNPKSSHNFAETNLSSSTNISSDSTPGSKNSTTPSASTAGTSPSVKVIRTTDAIQTVLTGIGFGCGHNNTGNFIAAMAGVAGLGGGLLSLPSQLGGGKFSYCLTFGNAIGQLIFGDNPVFDGPNTKRTQIIKDPDNPIFYFLNLEDISVGDKRLNIPPETFDNGGFIIDSGTTLNYLANQAYRLLTNELKAVIQLEAANDPRIDLDIVLELCYKKSNNYEGIPDITYHFSGGADWKIPPQNSFEHVSEEVICLALGPSEDEEASILGNFAQKDMVVEFDVNNNILSFAPADCTTF</sequence>
<evidence type="ECO:0000256" key="1">
    <source>
        <dbReference type="ARBA" id="ARBA00007447"/>
    </source>
</evidence>
<dbReference type="eggNOG" id="KOG1339">
    <property type="taxonomic scope" value="Eukaryota"/>
</dbReference>
<evidence type="ECO:0000256" key="6">
    <source>
        <dbReference type="PIRSR" id="PIRSR601461-1"/>
    </source>
</evidence>
<evidence type="ECO:0000256" key="8">
    <source>
        <dbReference type="SAM" id="SignalP"/>
    </source>
</evidence>
<dbReference type="InterPro" id="IPR032799">
    <property type="entry name" value="TAXi_C"/>
</dbReference>
<dbReference type="MEROPS" id="A01.069"/>
<dbReference type="PROSITE" id="PS51767">
    <property type="entry name" value="PEPTIDASE_A1"/>
    <property type="match status" value="1"/>
</dbReference>
<dbReference type="InterPro" id="IPR001461">
    <property type="entry name" value="Aspartic_peptidase_A1"/>
</dbReference>
<name>W1NU95_AMBTC</name>
<dbReference type="InterPro" id="IPR032861">
    <property type="entry name" value="TAXi_N"/>
</dbReference>
<evidence type="ECO:0000256" key="7">
    <source>
        <dbReference type="SAM" id="MobiDB-lite"/>
    </source>
</evidence>
<accession>W1NU95</accession>
<dbReference type="InterPro" id="IPR033121">
    <property type="entry name" value="PEPTIDASE_A1"/>
</dbReference>
<keyword evidence="2" id="KW-0645">Protease</keyword>
<evidence type="ECO:0000259" key="9">
    <source>
        <dbReference type="PROSITE" id="PS51767"/>
    </source>
</evidence>